<reference evidence="3" key="3">
    <citation type="submission" date="2018-08" db="UniProtKB">
        <authorList>
            <consortium name="EnsemblPlants"/>
        </authorList>
    </citation>
    <scope>IDENTIFICATION</scope>
    <source>
        <strain evidence="3">cv. Bd21</strain>
    </source>
</reference>
<dbReference type="Gramene" id="KQJ96465">
    <property type="protein sequence ID" value="KQJ96465"/>
    <property type="gene ID" value="BRADI_3g23235v3"/>
</dbReference>
<name>A0A0Q3Q497_BRADI</name>
<reference evidence="2 3" key="1">
    <citation type="journal article" date="2010" name="Nature">
        <title>Genome sequencing and analysis of the model grass Brachypodium distachyon.</title>
        <authorList>
            <consortium name="International Brachypodium Initiative"/>
        </authorList>
    </citation>
    <scope>NUCLEOTIDE SEQUENCE [LARGE SCALE GENOMIC DNA]</scope>
    <source>
        <strain evidence="2 3">Bd21</strain>
    </source>
</reference>
<dbReference type="InParanoid" id="A0A0Q3Q497"/>
<gene>
    <name evidence="2" type="ORF">BRADI_3g23235v3</name>
</gene>
<dbReference type="EnsemblPlants" id="KQJ96465">
    <property type="protein sequence ID" value="KQJ96465"/>
    <property type="gene ID" value="BRADI_3g23235v3"/>
</dbReference>
<evidence type="ECO:0000313" key="2">
    <source>
        <dbReference type="EMBL" id="KQJ96465.1"/>
    </source>
</evidence>
<protein>
    <submittedName>
        <fullName evidence="2 3">Uncharacterized protein</fullName>
    </submittedName>
</protein>
<dbReference type="AlphaFoldDB" id="A0A0Q3Q497"/>
<feature type="region of interest" description="Disordered" evidence="1">
    <location>
        <begin position="68"/>
        <end position="87"/>
    </location>
</feature>
<dbReference type="Proteomes" id="UP000008810">
    <property type="component" value="Chromosome 3"/>
</dbReference>
<sequence>MGKAPPTLCPAYGPSTTPQSLINSYFPLSPRVHVLTAAHPMAQHAPKVAADVPSSPLTTRCDFISSNHDDVTAASSSNHGPPPPLCPLLPSQRRRPMLPLPMYLNDRNGWREDLGGT</sequence>
<evidence type="ECO:0000256" key="1">
    <source>
        <dbReference type="SAM" id="MobiDB-lite"/>
    </source>
</evidence>
<organism evidence="2">
    <name type="scientific">Brachypodium distachyon</name>
    <name type="common">Purple false brome</name>
    <name type="synonym">Trachynia distachya</name>
    <dbReference type="NCBI Taxonomy" id="15368"/>
    <lineage>
        <taxon>Eukaryota</taxon>
        <taxon>Viridiplantae</taxon>
        <taxon>Streptophyta</taxon>
        <taxon>Embryophyta</taxon>
        <taxon>Tracheophyta</taxon>
        <taxon>Spermatophyta</taxon>
        <taxon>Magnoliopsida</taxon>
        <taxon>Liliopsida</taxon>
        <taxon>Poales</taxon>
        <taxon>Poaceae</taxon>
        <taxon>BOP clade</taxon>
        <taxon>Pooideae</taxon>
        <taxon>Stipodae</taxon>
        <taxon>Brachypodieae</taxon>
        <taxon>Brachypodium</taxon>
    </lineage>
</organism>
<accession>A0A0Q3Q497</accession>
<evidence type="ECO:0000313" key="4">
    <source>
        <dbReference type="Proteomes" id="UP000008810"/>
    </source>
</evidence>
<proteinExistence type="predicted"/>
<keyword evidence="4" id="KW-1185">Reference proteome</keyword>
<reference evidence="2" key="2">
    <citation type="submission" date="2017-06" db="EMBL/GenBank/DDBJ databases">
        <title>WGS assembly of Brachypodium distachyon.</title>
        <authorList>
            <consortium name="The International Brachypodium Initiative"/>
            <person name="Lucas S."/>
            <person name="Harmon-Smith M."/>
            <person name="Lail K."/>
            <person name="Tice H."/>
            <person name="Grimwood J."/>
            <person name="Bruce D."/>
            <person name="Barry K."/>
            <person name="Shu S."/>
            <person name="Lindquist E."/>
            <person name="Wang M."/>
            <person name="Pitluck S."/>
            <person name="Vogel J.P."/>
            <person name="Garvin D.F."/>
            <person name="Mockler T.C."/>
            <person name="Schmutz J."/>
            <person name="Rokhsar D."/>
            <person name="Bevan M.W."/>
        </authorList>
    </citation>
    <scope>NUCLEOTIDE SEQUENCE</scope>
    <source>
        <strain evidence="2">Bd21</strain>
    </source>
</reference>
<dbReference type="EMBL" id="CM000882">
    <property type="protein sequence ID" value="KQJ96465.1"/>
    <property type="molecule type" value="Genomic_DNA"/>
</dbReference>
<evidence type="ECO:0000313" key="3">
    <source>
        <dbReference type="EnsemblPlants" id="KQJ96465"/>
    </source>
</evidence>